<protein>
    <submittedName>
        <fullName evidence="1">Uncharacterized protein</fullName>
    </submittedName>
</protein>
<reference evidence="1" key="1">
    <citation type="journal article" date="2012" name="PLoS Genet.">
        <title>Comparative analysis of the genomes of two field isolates of the rice blast fungus Magnaporthe oryzae.</title>
        <authorList>
            <person name="Xue M."/>
            <person name="Yang J."/>
            <person name="Li Z."/>
            <person name="Hu S."/>
            <person name="Yao N."/>
            <person name="Dean R.A."/>
            <person name="Zhao W."/>
            <person name="Shen M."/>
            <person name="Zhang H."/>
            <person name="Li C."/>
            <person name="Liu L."/>
            <person name="Cao L."/>
            <person name="Xu X."/>
            <person name="Xing Y."/>
            <person name="Hsiang T."/>
            <person name="Zhang Z."/>
            <person name="Xu J.R."/>
            <person name="Peng Y.L."/>
        </authorList>
    </citation>
    <scope>NUCLEOTIDE SEQUENCE [LARGE SCALE GENOMIC DNA]</scope>
    <source>
        <strain evidence="1">P131</strain>
    </source>
</reference>
<organism>
    <name type="scientific">Pyricularia oryzae (strain P131)</name>
    <name type="common">Rice blast fungus</name>
    <name type="synonym">Magnaporthe oryzae</name>
    <dbReference type="NCBI Taxonomy" id="1143193"/>
    <lineage>
        <taxon>Eukaryota</taxon>
        <taxon>Fungi</taxon>
        <taxon>Dikarya</taxon>
        <taxon>Ascomycota</taxon>
        <taxon>Pezizomycotina</taxon>
        <taxon>Sordariomycetes</taxon>
        <taxon>Sordariomycetidae</taxon>
        <taxon>Magnaporthales</taxon>
        <taxon>Pyriculariaceae</taxon>
        <taxon>Pyricularia</taxon>
    </lineage>
</organism>
<dbReference type="AlphaFoldDB" id="L7J670"/>
<sequence length="73" mass="7784">MANGSSDAALEENKVKVSKVPEELCTVGQDDGKTSASQVPNLGLVAPAFRVCSAFWVAGPENGRKQYLSWSQK</sequence>
<name>L7J670_PYRO1</name>
<gene>
    <name evidence="1" type="ORF">OOW_P131scaffold00952g19</name>
</gene>
<proteinExistence type="predicted"/>
<accession>L7J670</accession>
<dbReference type="EMBL" id="JH795502">
    <property type="protein sequence ID" value="ELQ63731.1"/>
    <property type="molecule type" value="Genomic_DNA"/>
</dbReference>
<evidence type="ECO:0000313" key="1">
    <source>
        <dbReference type="EMBL" id="ELQ63731.1"/>
    </source>
</evidence>